<dbReference type="PANTHER" id="PTHR21497">
    <property type="entry name" value="UBIQUITIN LIGASE E3 ALPHA-RELATED"/>
    <property type="match status" value="1"/>
</dbReference>
<evidence type="ECO:0000256" key="7">
    <source>
        <dbReference type="ARBA" id="ARBA00022833"/>
    </source>
</evidence>
<gene>
    <name evidence="13" type="ORF">MGAL_10B005767</name>
</gene>
<keyword evidence="3 10" id="KW-0808">Transferase</keyword>
<dbReference type="PANTHER" id="PTHR21497:SF39">
    <property type="entry name" value="E3 UBIQUITIN-PROTEIN LIGASE UBR3"/>
    <property type="match status" value="1"/>
</dbReference>
<evidence type="ECO:0000256" key="10">
    <source>
        <dbReference type="RuleBase" id="RU366018"/>
    </source>
</evidence>
<evidence type="ECO:0000256" key="3">
    <source>
        <dbReference type="ARBA" id="ARBA00022679"/>
    </source>
</evidence>
<dbReference type="CDD" id="cd19673">
    <property type="entry name" value="UBR-box_UBR3"/>
    <property type="match status" value="1"/>
</dbReference>
<evidence type="ECO:0000256" key="5">
    <source>
        <dbReference type="ARBA" id="ARBA00022771"/>
    </source>
</evidence>
<keyword evidence="14" id="KW-1185">Reference proteome</keyword>
<dbReference type="InterPro" id="IPR008775">
    <property type="entry name" value="Phytyl_CoA_dOase-like"/>
</dbReference>
<dbReference type="GO" id="GO:0005737">
    <property type="term" value="C:cytoplasm"/>
    <property type="evidence" value="ECO:0007669"/>
    <property type="project" value="TreeGrafter"/>
</dbReference>
<evidence type="ECO:0000256" key="1">
    <source>
        <dbReference type="ARBA" id="ARBA00000900"/>
    </source>
</evidence>
<dbReference type="GO" id="GO:0061630">
    <property type="term" value="F:ubiquitin protein ligase activity"/>
    <property type="evidence" value="ECO:0007669"/>
    <property type="project" value="UniProtKB-UniRule"/>
</dbReference>
<accession>A0A8B6H622</accession>
<dbReference type="InterPro" id="IPR003126">
    <property type="entry name" value="Znf_UBR"/>
</dbReference>
<dbReference type="FunFam" id="2.10.110.30:FF:000002">
    <property type="entry name" value="Putative e3 ubiquitin-protein ligase ubr3"/>
    <property type="match status" value="1"/>
</dbReference>
<name>A0A8B6H622_MYTGA</name>
<evidence type="ECO:0000256" key="6">
    <source>
        <dbReference type="ARBA" id="ARBA00022786"/>
    </source>
</evidence>
<dbReference type="SMART" id="SM00396">
    <property type="entry name" value="ZnF_UBR1"/>
    <property type="match status" value="1"/>
</dbReference>
<dbReference type="Proteomes" id="UP000596742">
    <property type="component" value="Unassembled WGS sequence"/>
</dbReference>
<dbReference type="GO" id="GO:0071596">
    <property type="term" value="P:ubiquitin-dependent protein catabolic process via the N-end rule pathway"/>
    <property type="evidence" value="ECO:0007669"/>
    <property type="project" value="UniProtKB-UniRule"/>
</dbReference>
<sequence>MNILGEYTFVDDLKVTNNMIADFQQHGFFIIRSLLDQEEVNMILKCITENDGFTKELFTLEKGEMKTFRTIWNQPGTDVTGMVARSEKVVNTCEALLGGDVYHYHSKFMLKDAKIAAPHYWHQDYGYWYHNGCLYPDMMTVFVALDPCMRENGCLEILPGSHKCGRIEHNPIDGQFGADKTRVDAIKEKCPLIYAELKPGDAIFFHSNVLHHSSANRSNKRRWAYLMAYNKVSNNPVIEHHHPRYTPLQKVPNSAIKEYVYYHEKTINLRQRCDDAQKTINLRQKSDVWDRNVHNTSVLVQKKAHKVRKYDNAVICGLVWTANFVAYRCRTCGISPCMSLCADCFQAGNHEGHDFNMFRSQAGGACDCGDVSVMKKEGFCTRHGPDRQTQNFTPPQDLLVVAEIMMPRIILRLLHHLRDNSSEEMKDTYQLDMQDADQFLTFLHTLSDMGAAMRKVIGQALNSNALYKELTEVNLLPDGSNSYFVDSQKRYNAALDNMTTPKGFDEYETMPGLSQEMVHKTLLDELTFWMVKYEFPQKMVTLLLSLLPDDNYKEAFTRAFIRHYSRMTLVLINGLNRPAISNRVVHISVQLFSNEVLAVKMVEEYNLLYILIVSLTNMLESILTESSLQDTQSNFHMVVDCANIAMKEHCYWPIVSDLINLFSHKAITIKFLSDTRLVTMWLDLLSYLQGMNLNNRELSQHVEFESETYYAAFSAELEMASSPMWSLISHCKLKDSPELTKSMIKTCLNALQDWYDAINCKDSIKPNPYQLTFHLPLHRYLACFMVQGIQIQGLHLKDIPLTEKMLKTLLIHPLQIQVGIAEIYSQMWVRNGLQIKGQAMTYIQCHFCYSMVDADLYLMQICACKLDPDYFVRTVLERFHIDNWLSYSTAPPPMNVKLEGDQESAMVDAVLTYFSTLLGIRTYLGITEVNLTRLEMSTLLCMADRQHSQLMDLMPEKSGMTGHGKELFEPTLKEVADYKAPNLEASGGLQQGTYKPKGEIWEKDFDPVHVSMRALYKKDLQSSMDRYTDYVKQTGKFKGKASPWPPFRCPREINPEYKDLYKILHCRTMHSFLFTVMHKALMSTSMPDSILYHAIHLMDLSLCLPPPDTSRKIRSFNGLVHDKQYNEWFSGSNILQNAKEIVREVMVPIPIEDKQFSLLSSLEEMFHLAPSSLSISGGPITAAHSGQIPAVNPVPVPTEIEFDNDPFPLVPIHKLPTPTSAKHASSQYENKGVETDKAQYTNVPINESIISLLFKLHAKLSGKEEQYIPLSRSNRSIGDAPIGDGPYFIGRVLDKLSQQSTTCARNIEELYSVTSPKKDNLKQSERDEERRRKAKERQKKLMEQFANKQKAFMEQNKEADISDDDPKPSLSSESQNDSYIPGEEKEYECVICGHSSPSTEDKTIGLVVLMQATSVLGHRLQTDTPIELPVDGGKFKFHPVTCASMHRKRLKTLFEHFDETSCQMSINIGWEGGVLVQTCGHYLHLDCHSSYVASLRTQQLTQNLAVNKGEYWCPLCRQLANSVIPIIPEESRYTLVKPVTKDKVQMVKDIAEMMVTRPITPRSSAVTKTMGSVMEDLTNTTYSVFKTYTNSHTSESVLLFVCSVARTNLE</sequence>
<keyword evidence="13" id="KW-0012">Acyltransferase</keyword>
<dbReference type="UniPathway" id="UPA00143"/>
<comment type="similarity">
    <text evidence="8 10">Belongs to the E3 ubiquitin-protein ligase UBR1-like family.</text>
</comment>
<organism evidence="13 14">
    <name type="scientific">Mytilus galloprovincialis</name>
    <name type="common">Mediterranean mussel</name>
    <dbReference type="NCBI Taxonomy" id="29158"/>
    <lineage>
        <taxon>Eukaryota</taxon>
        <taxon>Metazoa</taxon>
        <taxon>Spiralia</taxon>
        <taxon>Lophotrochozoa</taxon>
        <taxon>Mollusca</taxon>
        <taxon>Bivalvia</taxon>
        <taxon>Autobranchia</taxon>
        <taxon>Pteriomorphia</taxon>
        <taxon>Mytilida</taxon>
        <taxon>Mytiloidea</taxon>
        <taxon>Mytilidae</taxon>
        <taxon>Mytilinae</taxon>
        <taxon>Mytilus</taxon>
    </lineage>
</organism>
<dbReference type="GO" id="GO:0016567">
    <property type="term" value="P:protein ubiquitination"/>
    <property type="evidence" value="ECO:0007669"/>
    <property type="project" value="UniProtKB-UniRule"/>
</dbReference>
<evidence type="ECO:0000256" key="4">
    <source>
        <dbReference type="ARBA" id="ARBA00022723"/>
    </source>
</evidence>
<dbReference type="Pfam" id="PF22960">
    <property type="entry name" value="WHD_UBR1"/>
    <property type="match status" value="1"/>
</dbReference>
<feature type="compositionally biased region" description="Basic and acidic residues" evidence="11">
    <location>
        <begin position="1355"/>
        <end position="1367"/>
    </location>
</feature>
<comment type="caution">
    <text evidence="13">The sequence shown here is derived from an EMBL/GenBank/DDBJ whole genome shotgun (WGS) entry which is preliminary data.</text>
</comment>
<comment type="function">
    <text evidence="10">Ubiquitin ligase protein which is a component of the N-end rule pathway. Recognizes and binds to proteins bearing specific N-terminal residues that are destabilizing according to the N-end rule, leading to their ubiquitination and subsequent degradation.</text>
</comment>
<keyword evidence="5 10" id="KW-0863">Zinc-finger</keyword>
<feature type="compositionally biased region" description="Basic and acidic residues" evidence="11">
    <location>
        <begin position="1316"/>
        <end position="1331"/>
    </location>
</feature>
<dbReference type="Gene3D" id="2.10.110.30">
    <property type="match status" value="1"/>
</dbReference>
<dbReference type="PROSITE" id="PS51157">
    <property type="entry name" value="ZF_UBR"/>
    <property type="match status" value="1"/>
</dbReference>
<comment type="catalytic activity">
    <reaction evidence="1 10">
        <text>S-ubiquitinyl-[E2 ubiquitin-conjugating enzyme]-L-cysteine + [acceptor protein]-L-lysine = [E2 ubiquitin-conjugating enzyme]-L-cysteine + N(6)-ubiquitinyl-[acceptor protein]-L-lysine.</text>
        <dbReference type="EC" id="2.3.2.27"/>
    </reaction>
</comment>
<evidence type="ECO:0000256" key="8">
    <source>
        <dbReference type="ARBA" id="ARBA00046341"/>
    </source>
</evidence>
<dbReference type="OrthoDB" id="15304at2759"/>
<feature type="region of interest" description="Disordered" evidence="11">
    <location>
        <begin position="1315"/>
        <end position="1338"/>
    </location>
</feature>
<evidence type="ECO:0000256" key="11">
    <source>
        <dbReference type="SAM" id="MobiDB-lite"/>
    </source>
</evidence>
<comment type="pathway">
    <text evidence="2 10">Protein modification; protein ubiquitination.</text>
</comment>
<proteinExistence type="inferred from homology"/>
<feature type="domain" description="UBR-type" evidence="12">
    <location>
        <begin position="314"/>
        <end position="385"/>
    </location>
</feature>
<evidence type="ECO:0000313" key="14">
    <source>
        <dbReference type="Proteomes" id="UP000596742"/>
    </source>
</evidence>
<dbReference type="SUPFAM" id="SSF51197">
    <property type="entry name" value="Clavaminate synthase-like"/>
    <property type="match status" value="1"/>
</dbReference>
<feature type="zinc finger region" description="UBR-type" evidence="9">
    <location>
        <begin position="314"/>
        <end position="385"/>
    </location>
</feature>
<dbReference type="Gene3D" id="2.60.120.620">
    <property type="entry name" value="q2cbj1_9rhob like domain"/>
    <property type="match status" value="1"/>
</dbReference>
<keyword evidence="7 10" id="KW-0862">Zinc</keyword>
<dbReference type="GO" id="GO:0008270">
    <property type="term" value="F:zinc ion binding"/>
    <property type="evidence" value="ECO:0007669"/>
    <property type="project" value="UniProtKB-UniRule"/>
</dbReference>
<dbReference type="EMBL" id="UYJE01009482">
    <property type="protein sequence ID" value="VDI73817.1"/>
    <property type="molecule type" value="Genomic_DNA"/>
</dbReference>
<dbReference type="EC" id="2.3.2.27" evidence="10"/>
<dbReference type="Pfam" id="PF05721">
    <property type="entry name" value="PhyH"/>
    <property type="match status" value="1"/>
</dbReference>
<dbReference type="GO" id="GO:0000151">
    <property type="term" value="C:ubiquitin ligase complex"/>
    <property type="evidence" value="ECO:0007669"/>
    <property type="project" value="TreeGrafter"/>
</dbReference>
<keyword evidence="4 10" id="KW-0479">Metal-binding</keyword>
<dbReference type="CDD" id="cd16483">
    <property type="entry name" value="RING-H2_UBR3"/>
    <property type="match status" value="1"/>
</dbReference>
<evidence type="ECO:0000256" key="2">
    <source>
        <dbReference type="ARBA" id="ARBA00004906"/>
    </source>
</evidence>
<dbReference type="Pfam" id="PF02207">
    <property type="entry name" value="zf-UBR"/>
    <property type="match status" value="1"/>
</dbReference>
<dbReference type="InterPro" id="IPR039164">
    <property type="entry name" value="UBR1-like"/>
</dbReference>
<evidence type="ECO:0000313" key="13">
    <source>
        <dbReference type="EMBL" id="VDI73817.1"/>
    </source>
</evidence>
<keyword evidence="6 10" id="KW-0833">Ubl conjugation pathway</keyword>
<protein>
    <recommendedName>
        <fullName evidence="10">E3 ubiquitin-protein ligase</fullName>
        <ecNumber evidence="10">2.3.2.27</ecNumber>
    </recommendedName>
</protein>
<feature type="compositionally biased region" description="Polar residues" evidence="11">
    <location>
        <begin position="1369"/>
        <end position="1378"/>
    </location>
</feature>
<evidence type="ECO:0000259" key="12">
    <source>
        <dbReference type="PROSITE" id="PS51157"/>
    </source>
</evidence>
<dbReference type="InterPro" id="IPR055194">
    <property type="entry name" value="UBR1-like_WH"/>
</dbReference>
<evidence type="ECO:0000256" key="9">
    <source>
        <dbReference type="PROSITE-ProRule" id="PRU00508"/>
    </source>
</evidence>
<feature type="region of interest" description="Disordered" evidence="11">
    <location>
        <begin position="1355"/>
        <end position="1380"/>
    </location>
</feature>
<reference evidence="13" key="1">
    <citation type="submission" date="2018-11" db="EMBL/GenBank/DDBJ databases">
        <authorList>
            <person name="Alioto T."/>
            <person name="Alioto T."/>
        </authorList>
    </citation>
    <scope>NUCLEOTIDE SEQUENCE</scope>
</reference>